<dbReference type="Proteomes" id="UP000076852">
    <property type="component" value="Chromosome 2"/>
</dbReference>
<proteinExistence type="predicted"/>
<dbReference type="OrthoDB" id="9111432at2"/>
<accession>A0A160FW07</accession>
<dbReference type="EMBL" id="CP014579">
    <property type="protein sequence ID" value="ANB77550.1"/>
    <property type="molecule type" value="Genomic_DNA"/>
</dbReference>
<evidence type="ECO:0000313" key="3">
    <source>
        <dbReference type="Proteomes" id="UP000076852"/>
    </source>
</evidence>
<organism evidence="2 3">
    <name type="scientific">Paraburkholderia phytofirmans OLGA172</name>
    <dbReference type="NCBI Taxonomy" id="1417228"/>
    <lineage>
        <taxon>Bacteria</taxon>
        <taxon>Pseudomonadati</taxon>
        <taxon>Pseudomonadota</taxon>
        <taxon>Betaproteobacteria</taxon>
        <taxon>Burkholderiales</taxon>
        <taxon>Burkholderiaceae</taxon>
        <taxon>Paraburkholderia</taxon>
    </lineage>
</organism>
<feature type="region of interest" description="Disordered" evidence="1">
    <location>
        <begin position="40"/>
        <end position="66"/>
    </location>
</feature>
<evidence type="ECO:0000256" key="1">
    <source>
        <dbReference type="SAM" id="MobiDB-lite"/>
    </source>
</evidence>
<dbReference type="RefSeq" id="WP_063500754.1">
    <property type="nucleotide sequence ID" value="NZ_CP014579.1"/>
</dbReference>
<sequence>MVTFIFVVAMAAFVPYVATPGIVNGVKAVSTQPAAMLFETPPAASGGANDAANRIVSERRDSEASG</sequence>
<name>A0A160FW07_9BURK</name>
<reference evidence="2 3" key="1">
    <citation type="journal article" date="2016" name="Gene">
        <title>PacBio SMRT assembly of a complex multi-replicon genome reveals chlorocatechol degradative operon in a region of genome plasticity.</title>
        <authorList>
            <person name="Ricker N."/>
            <person name="Shen S.Y."/>
            <person name="Goordial J."/>
            <person name="Jin S."/>
            <person name="Fulthorpe R.R."/>
        </authorList>
    </citation>
    <scope>NUCLEOTIDE SEQUENCE [LARGE SCALE GENOMIC DNA]</scope>
    <source>
        <strain evidence="2 3">OLGA172</strain>
    </source>
</reference>
<evidence type="ECO:0000313" key="2">
    <source>
        <dbReference type="EMBL" id="ANB77550.1"/>
    </source>
</evidence>
<dbReference type="KEGG" id="buz:AYM40_28065"/>
<gene>
    <name evidence="2" type="ORF">AYM40_28065</name>
</gene>
<protein>
    <submittedName>
        <fullName evidence="2">Uncharacterized protein</fullName>
    </submittedName>
</protein>
<keyword evidence="3" id="KW-1185">Reference proteome</keyword>
<dbReference type="STRING" id="1804984.AYM40_28065"/>
<feature type="compositionally biased region" description="Basic and acidic residues" evidence="1">
    <location>
        <begin position="56"/>
        <end position="66"/>
    </location>
</feature>
<dbReference type="AlphaFoldDB" id="A0A160FW07"/>